<dbReference type="Pfam" id="PF00668">
    <property type="entry name" value="Condensation"/>
    <property type="match status" value="1"/>
</dbReference>
<dbReference type="GO" id="GO:0031177">
    <property type="term" value="F:phosphopantetheine binding"/>
    <property type="evidence" value="ECO:0007669"/>
    <property type="project" value="InterPro"/>
</dbReference>
<gene>
    <name evidence="8" type="ORF">I6G66_02965</name>
</gene>
<dbReference type="Pfam" id="PF13193">
    <property type="entry name" value="AMP-binding_C"/>
    <property type="match status" value="1"/>
</dbReference>
<dbReference type="Pfam" id="PF00501">
    <property type="entry name" value="AMP-binding"/>
    <property type="match status" value="1"/>
</dbReference>
<dbReference type="EMBL" id="CP065668">
    <property type="protein sequence ID" value="QPS09029.1"/>
    <property type="molecule type" value="Genomic_DNA"/>
</dbReference>
<keyword evidence="5" id="KW-0436">Ligase</keyword>
<dbReference type="InterPro" id="IPR042099">
    <property type="entry name" value="ANL_N_sf"/>
</dbReference>
<name>A0A7T2S503_DELAC</name>
<evidence type="ECO:0000259" key="7">
    <source>
        <dbReference type="PROSITE" id="PS50075"/>
    </source>
</evidence>
<sequence>MSSHRLDAQQRALMERLLRGEGVAMAAPAASAVSQIEPDTAHRHDPYPLTDIQQGYLLGRNRHFVLGNVSSHAYLEFEIEGLDVERYRQAWQQVIARHDMLRTVVHDSGRQQTLAEVPPFEVAVQDLRGLEAAAREQALLALREHMSHEVRPADRWPLFDVRVSLIDGERQRIHWSFDAIVSDVYSNFIFQGELLRCYRDPQLRLPRTTLSFRDYVLALKAQEGGEAHARAQRHWQQRLQTLAPAPALPLARELGELRQPHFTRLRLALAAPQWQAIRQQSRAIGVTTTVALLTAFSHVLRRWSREPRFTLNLTLFNRQPWHPEMNDIVGDFTATLLLGVEALADGQDPSFAARARRIQERFLDDLEHRVYSGVRVLQDWAGRSPGQGQKLMPVVFTSALQVGDVSEQLDTGREQLGRLAYSITQTPQVLLDHQVYEEGGGLCIHWDHVADAFPPGLIEAMFAAYADSLRQLADDASAWQRELPVALPADQQQRRRQYNATRDEALAAESDEPLYAAFLRQAARQPEAIAVIDGETRIAYGELARRAQAVAQVLREGGAAPNRLVAISCAKGWRQVVAALGIQMSGAAYVPIDPELPQARREELLEQTGAAWVVTDARADAALQWPTALQRLVLADAVPGPEVAIRPWPCRADDLAYVIFTSGSTGRPKGVMMEHGAVRTTLLDLQARLQLDADDRVFALSSLSFDLSVFDIFGTLAAGAAIVMPQAGHERDPAHWWQCLREHGVSVWNSVPALMQMLLAHRHVPGALDGVRAVLLSGDWIALDLPGAVARAAPGAALLSLGGATEAAIWSIQYPVSEVRPGWRSVPYGMPLANQTIQVLDDALQPCPEHAVGRLYIGGDGLARGYWGDADKTAERFVLHPATGERLYFTGDLGSFCPEGHVEFLGREDFQVKVGGHRIELGEIESVLARHADVRQAVVQVVADASGQRRLVAYVVPADQGTATQADLQAFLAEQLPRYMLPAAWVRLDGGLPLSANGKVDRQALPAPDFQAQRAAAHVAPADAMERLVAAAVEQRLACGPVSAQDNFFDIGASSLDIVAIHQALEAQLARSLSIVALFEHASVRALARHLAQDGPADADNLMAQARARAVQTRRRPQRPAATPSTGPQFAEDHP</sequence>
<dbReference type="NCBIfam" id="TIGR01733">
    <property type="entry name" value="AA-adenyl-dom"/>
    <property type="match status" value="1"/>
</dbReference>
<dbReference type="Gene3D" id="1.10.1200.10">
    <property type="entry name" value="ACP-like"/>
    <property type="match status" value="1"/>
</dbReference>
<dbReference type="SUPFAM" id="SSF52777">
    <property type="entry name" value="CoA-dependent acyltransferases"/>
    <property type="match status" value="2"/>
</dbReference>
<evidence type="ECO:0000256" key="3">
    <source>
        <dbReference type="ARBA" id="ARBA00022450"/>
    </source>
</evidence>
<dbReference type="InterPro" id="IPR000873">
    <property type="entry name" value="AMP-dep_synth/lig_dom"/>
</dbReference>
<evidence type="ECO:0000256" key="4">
    <source>
        <dbReference type="ARBA" id="ARBA00022553"/>
    </source>
</evidence>
<dbReference type="SUPFAM" id="SSF47336">
    <property type="entry name" value="ACP-like"/>
    <property type="match status" value="1"/>
</dbReference>
<evidence type="ECO:0000313" key="8">
    <source>
        <dbReference type="EMBL" id="QPS09029.1"/>
    </source>
</evidence>
<keyword evidence="4" id="KW-0597">Phosphoprotein</keyword>
<dbReference type="InterPro" id="IPR020845">
    <property type="entry name" value="AMP-binding_CS"/>
</dbReference>
<dbReference type="GO" id="GO:0043041">
    <property type="term" value="P:amino acid activation for nonribosomal peptide biosynthetic process"/>
    <property type="evidence" value="ECO:0007669"/>
    <property type="project" value="TreeGrafter"/>
</dbReference>
<dbReference type="CDD" id="cd19535">
    <property type="entry name" value="Cyc_NRPS"/>
    <property type="match status" value="1"/>
</dbReference>
<evidence type="ECO:0000256" key="6">
    <source>
        <dbReference type="SAM" id="MobiDB-lite"/>
    </source>
</evidence>
<dbReference type="InterPro" id="IPR023213">
    <property type="entry name" value="CAT-like_dom_sf"/>
</dbReference>
<dbReference type="InterPro" id="IPR020459">
    <property type="entry name" value="AMP-binding"/>
</dbReference>
<dbReference type="InterPro" id="IPR009081">
    <property type="entry name" value="PP-bd_ACP"/>
</dbReference>
<evidence type="ECO:0000256" key="1">
    <source>
        <dbReference type="ARBA" id="ARBA00001957"/>
    </source>
</evidence>
<dbReference type="FunFam" id="3.40.50.12780:FF:000012">
    <property type="entry name" value="Non-ribosomal peptide synthetase"/>
    <property type="match status" value="1"/>
</dbReference>
<dbReference type="RefSeq" id="WP_197956107.1">
    <property type="nucleotide sequence ID" value="NZ_CP065668.1"/>
</dbReference>
<dbReference type="GO" id="GO:0016874">
    <property type="term" value="F:ligase activity"/>
    <property type="evidence" value="ECO:0007669"/>
    <property type="project" value="UniProtKB-KW"/>
</dbReference>
<dbReference type="FunFam" id="3.30.559.10:FF:000023">
    <property type="entry name" value="Non-ribosomal peptide synthetase"/>
    <property type="match status" value="1"/>
</dbReference>
<dbReference type="GO" id="GO:0005737">
    <property type="term" value="C:cytoplasm"/>
    <property type="evidence" value="ECO:0007669"/>
    <property type="project" value="TreeGrafter"/>
</dbReference>
<keyword evidence="3" id="KW-0596">Phosphopantetheine</keyword>
<evidence type="ECO:0000313" key="9">
    <source>
        <dbReference type="Proteomes" id="UP000594778"/>
    </source>
</evidence>
<dbReference type="AlphaFoldDB" id="A0A7T2S503"/>
<dbReference type="InterPro" id="IPR036736">
    <property type="entry name" value="ACP-like_sf"/>
</dbReference>
<dbReference type="InterPro" id="IPR057737">
    <property type="entry name" value="Condensation_MtbB-like"/>
</dbReference>
<dbReference type="InterPro" id="IPR020806">
    <property type="entry name" value="PKS_PP-bd"/>
</dbReference>
<dbReference type="InterPro" id="IPR001242">
    <property type="entry name" value="Condensation_dom"/>
</dbReference>
<feature type="domain" description="Carrier" evidence="7">
    <location>
        <begin position="1020"/>
        <end position="1095"/>
    </location>
</feature>
<dbReference type="Pfam" id="PF00550">
    <property type="entry name" value="PP-binding"/>
    <property type="match status" value="1"/>
</dbReference>
<dbReference type="InterPro" id="IPR045851">
    <property type="entry name" value="AMP-bd_C_sf"/>
</dbReference>
<dbReference type="InterPro" id="IPR010071">
    <property type="entry name" value="AA_adenyl_dom"/>
</dbReference>
<dbReference type="PRINTS" id="PR00154">
    <property type="entry name" value="AMPBINDING"/>
</dbReference>
<comment type="cofactor">
    <cofactor evidence="1">
        <name>pantetheine 4'-phosphate</name>
        <dbReference type="ChEBI" id="CHEBI:47942"/>
    </cofactor>
</comment>
<dbReference type="SUPFAM" id="SSF56801">
    <property type="entry name" value="Acetyl-CoA synthetase-like"/>
    <property type="match status" value="1"/>
</dbReference>
<dbReference type="Gene3D" id="3.30.300.30">
    <property type="match status" value="1"/>
</dbReference>
<accession>A0A7T2S503</accession>
<reference evidence="8 9" key="1">
    <citation type="submission" date="2020-12" db="EMBL/GenBank/DDBJ databases">
        <title>FDA dAtabase for Regulatory Grade micrObial Sequences (FDA-ARGOS): Supporting development and validation of Infectious Disease Dx tests.</title>
        <authorList>
            <person name="Sproer C."/>
            <person name="Gronow S."/>
            <person name="Severitt S."/>
            <person name="Schroder I."/>
            <person name="Tallon L."/>
            <person name="Sadzewicz L."/>
            <person name="Zhao X."/>
            <person name="Boylan J."/>
            <person name="Ott S."/>
            <person name="Bowen H."/>
            <person name="Vavikolanu K."/>
            <person name="Mehta A."/>
            <person name="Aluvathingal J."/>
            <person name="Nadendla S."/>
            <person name="Lowell S."/>
            <person name="Myers T."/>
            <person name="Yan Y."/>
            <person name="Sichtig H."/>
        </authorList>
    </citation>
    <scope>NUCLEOTIDE SEQUENCE [LARGE SCALE GENOMIC DNA]</scope>
    <source>
        <strain evidence="8 9">FDAARGOS_909</strain>
    </source>
</reference>
<protein>
    <submittedName>
        <fullName evidence="8">Amino acid adenylation domain-containing protein</fullName>
    </submittedName>
</protein>
<dbReference type="FunFam" id="3.30.300.30:FF:000010">
    <property type="entry name" value="Enterobactin synthetase component F"/>
    <property type="match status" value="1"/>
</dbReference>
<dbReference type="Gene3D" id="3.30.559.10">
    <property type="entry name" value="Chloramphenicol acetyltransferase-like domain"/>
    <property type="match status" value="1"/>
</dbReference>
<comment type="pathway">
    <text evidence="2">Siderophore biosynthesis.</text>
</comment>
<dbReference type="InterPro" id="IPR025110">
    <property type="entry name" value="AMP-bd_C"/>
</dbReference>
<dbReference type="SMART" id="SM00823">
    <property type="entry name" value="PKS_PP"/>
    <property type="match status" value="1"/>
</dbReference>
<evidence type="ECO:0000256" key="5">
    <source>
        <dbReference type="ARBA" id="ARBA00022598"/>
    </source>
</evidence>
<dbReference type="GO" id="GO:0044550">
    <property type="term" value="P:secondary metabolite biosynthetic process"/>
    <property type="evidence" value="ECO:0007669"/>
    <property type="project" value="UniProtKB-ARBA"/>
</dbReference>
<dbReference type="FunFam" id="3.30.559.30:FF:000006">
    <property type="entry name" value="Yersiniabactin polyketide/non-ribosomal peptide synthetase"/>
    <property type="match status" value="1"/>
</dbReference>
<dbReference type="PROSITE" id="PS50075">
    <property type="entry name" value="CARRIER"/>
    <property type="match status" value="1"/>
</dbReference>
<dbReference type="PANTHER" id="PTHR45527">
    <property type="entry name" value="NONRIBOSOMAL PEPTIDE SYNTHETASE"/>
    <property type="match status" value="1"/>
</dbReference>
<proteinExistence type="predicted"/>
<dbReference type="Gene3D" id="3.30.559.30">
    <property type="entry name" value="Nonribosomal peptide synthetase, condensation domain"/>
    <property type="match status" value="1"/>
</dbReference>
<evidence type="ECO:0000256" key="2">
    <source>
        <dbReference type="ARBA" id="ARBA00004924"/>
    </source>
</evidence>
<dbReference type="PANTHER" id="PTHR45527:SF10">
    <property type="entry name" value="PYOCHELIN SYNTHASE PCHF"/>
    <property type="match status" value="1"/>
</dbReference>
<dbReference type="Gene3D" id="3.40.50.12780">
    <property type="entry name" value="N-terminal domain of ligase-like"/>
    <property type="match status" value="1"/>
</dbReference>
<dbReference type="PROSITE" id="PS00455">
    <property type="entry name" value="AMP_BINDING"/>
    <property type="match status" value="1"/>
</dbReference>
<feature type="region of interest" description="Disordered" evidence="6">
    <location>
        <begin position="1107"/>
        <end position="1135"/>
    </location>
</feature>
<organism evidence="8 9">
    <name type="scientific">Delftia acidovorans</name>
    <name type="common">Pseudomonas acidovorans</name>
    <name type="synonym">Comamonas acidovorans</name>
    <dbReference type="NCBI Taxonomy" id="80866"/>
    <lineage>
        <taxon>Bacteria</taxon>
        <taxon>Pseudomonadati</taxon>
        <taxon>Pseudomonadota</taxon>
        <taxon>Betaproteobacteria</taxon>
        <taxon>Burkholderiales</taxon>
        <taxon>Comamonadaceae</taxon>
        <taxon>Delftia</taxon>
    </lineage>
</organism>
<dbReference type="Proteomes" id="UP000594778">
    <property type="component" value="Chromosome"/>
</dbReference>